<comment type="pathway">
    <text evidence="10">Bacterial outer membrane biogenesis; LPS lipid A biosynthesis.</text>
</comment>
<dbReference type="SUPFAM" id="SSF53756">
    <property type="entry name" value="UDP-Glycosyltransferase/glycogen phosphorylase"/>
    <property type="match status" value="1"/>
</dbReference>
<dbReference type="Pfam" id="PF02684">
    <property type="entry name" value="LpxB"/>
    <property type="match status" value="1"/>
</dbReference>
<comment type="similarity">
    <text evidence="10">Belongs to the LpxB family.</text>
</comment>
<dbReference type="AlphaFoldDB" id="A0A6N9TNQ7"/>
<accession>A0A6N9TNQ7</accession>
<evidence type="ECO:0000256" key="10">
    <source>
        <dbReference type="HAMAP-Rule" id="MF_00392"/>
    </source>
</evidence>
<evidence type="ECO:0000256" key="3">
    <source>
        <dbReference type="ARBA" id="ARBA00020902"/>
    </source>
</evidence>
<sequence length="393" mass="44093">MREPRVMIVAGEASGDLHAAGLVEAARRLRPGIRFTGIGGGRMREAGVEILVDAGELAVVGLVEILAHAGPIWRAWRTATRHLETRRPDVLVLVDYPGFNLLLARRARALGIPVFYYILPQVWAWRRSRVRKIRRRVSRAAVILPFEEDFFRAHGVEARFVGHPLLDHLRVQAPREELRRRFNLPPEARVVGLLPGSRYGELRRLLPVLVDTAVELHRRRPDLRFLLPLAPAFRPEAIRALPAFQREGAREIPLTLVHRRTYEAMAACDALVAASGTVTLEAAILGVPMVVVYRMAPTSYWLARRVVKIPFASLVNLIAKRQVVPEIFQEDVNPDRLTAEVLDLLENEERRRQVTWGLKEVRAALGNPGASDRAAAMLLDLLPREAAEETPAG</sequence>
<keyword evidence="12" id="KW-1185">Reference proteome</keyword>
<proteinExistence type="inferred from homology"/>
<dbReference type="InterPro" id="IPR003835">
    <property type="entry name" value="Glyco_trans_19"/>
</dbReference>
<evidence type="ECO:0000256" key="5">
    <source>
        <dbReference type="ARBA" id="ARBA00022556"/>
    </source>
</evidence>
<evidence type="ECO:0000256" key="8">
    <source>
        <dbReference type="ARBA" id="ARBA00023098"/>
    </source>
</evidence>
<evidence type="ECO:0000256" key="4">
    <source>
        <dbReference type="ARBA" id="ARBA00022516"/>
    </source>
</evidence>
<evidence type="ECO:0000256" key="2">
    <source>
        <dbReference type="ARBA" id="ARBA00012687"/>
    </source>
</evidence>
<keyword evidence="4 10" id="KW-0444">Lipid biosynthesis</keyword>
<evidence type="ECO:0000256" key="1">
    <source>
        <dbReference type="ARBA" id="ARBA00002056"/>
    </source>
</evidence>
<keyword evidence="7 10" id="KW-0808">Transferase</keyword>
<dbReference type="GO" id="GO:0009245">
    <property type="term" value="P:lipid A biosynthetic process"/>
    <property type="evidence" value="ECO:0007669"/>
    <property type="project" value="UniProtKB-UniRule"/>
</dbReference>
<keyword evidence="8 10" id="KW-0443">Lipid metabolism</keyword>
<evidence type="ECO:0000256" key="9">
    <source>
        <dbReference type="ARBA" id="ARBA00048975"/>
    </source>
</evidence>
<keyword evidence="5 10" id="KW-0441">Lipid A biosynthesis</keyword>
<dbReference type="GO" id="GO:0008915">
    <property type="term" value="F:lipid-A-disaccharide synthase activity"/>
    <property type="evidence" value="ECO:0007669"/>
    <property type="project" value="UniProtKB-UniRule"/>
</dbReference>
<comment type="caution">
    <text evidence="11">The sequence shown here is derived from an EMBL/GenBank/DDBJ whole genome shotgun (WGS) entry which is preliminary data.</text>
</comment>
<protein>
    <recommendedName>
        <fullName evidence="3 10">Lipid-A-disaccharide synthase</fullName>
        <ecNumber evidence="2 10">2.4.1.182</ecNumber>
    </recommendedName>
</protein>
<gene>
    <name evidence="10 11" type="primary">lpxB</name>
    <name evidence="11" type="ORF">G3N55_08030</name>
</gene>
<dbReference type="PANTHER" id="PTHR30372">
    <property type="entry name" value="LIPID-A-DISACCHARIDE SYNTHASE"/>
    <property type="match status" value="1"/>
</dbReference>
<dbReference type="PANTHER" id="PTHR30372:SF4">
    <property type="entry name" value="LIPID-A-DISACCHARIDE SYNTHASE, MITOCHONDRIAL-RELATED"/>
    <property type="match status" value="1"/>
</dbReference>
<dbReference type="HAMAP" id="MF_00392">
    <property type="entry name" value="LpxB"/>
    <property type="match status" value="1"/>
</dbReference>
<dbReference type="NCBIfam" id="TIGR00215">
    <property type="entry name" value="lpxB"/>
    <property type="match status" value="1"/>
</dbReference>
<keyword evidence="6 10" id="KW-0328">Glycosyltransferase</keyword>
<comment type="function">
    <text evidence="1 10">Condensation of UDP-2,3-diacylglucosamine and 2,3-diacylglucosamine-1-phosphate to form lipid A disaccharide, a precursor of lipid A, a phosphorylated glycolipid that anchors the lipopolysaccharide to the outer membrane of the cell.</text>
</comment>
<evidence type="ECO:0000313" key="11">
    <source>
        <dbReference type="EMBL" id="NDY42789.1"/>
    </source>
</evidence>
<dbReference type="UniPathway" id="UPA00973"/>
<comment type="catalytic activity">
    <reaction evidence="9 10">
        <text>a lipid X + a UDP-2-N,3-O-bis[(3R)-3-hydroxyacyl]-alpha-D-glucosamine = a lipid A disaccharide + UDP + H(+)</text>
        <dbReference type="Rhea" id="RHEA:67828"/>
        <dbReference type="ChEBI" id="CHEBI:15378"/>
        <dbReference type="ChEBI" id="CHEBI:58223"/>
        <dbReference type="ChEBI" id="CHEBI:137748"/>
        <dbReference type="ChEBI" id="CHEBI:176338"/>
        <dbReference type="ChEBI" id="CHEBI:176343"/>
        <dbReference type="EC" id="2.4.1.182"/>
    </reaction>
</comment>
<name>A0A6N9TNQ7_DISTH</name>
<organism evidence="11 12">
    <name type="scientific">Dissulfurirhabdus thermomarina</name>
    <dbReference type="NCBI Taxonomy" id="1765737"/>
    <lineage>
        <taxon>Bacteria</taxon>
        <taxon>Deltaproteobacteria</taxon>
        <taxon>Dissulfurirhabdaceae</taxon>
        <taxon>Dissulfurirhabdus</taxon>
    </lineage>
</organism>
<dbReference type="GO" id="GO:0005543">
    <property type="term" value="F:phospholipid binding"/>
    <property type="evidence" value="ECO:0007669"/>
    <property type="project" value="TreeGrafter"/>
</dbReference>
<evidence type="ECO:0000256" key="6">
    <source>
        <dbReference type="ARBA" id="ARBA00022676"/>
    </source>
</evidence>
<dbReference type="EC" id="2.4.1.182" evidence="2 10"/>
<dbReference type="GO" id="GO:0016020">
    <property type="term" value="C:membrane"/>
    <property type="evidence" value="ECO:0007669"/>
    <property type="project" value="GOC"/>
</dbReference>
<dbReference type="Proteomes" id="UP000469346">
    <property type="component" value="Unassembled WGS sequence"/>
</dbReference>
<evidence type="ECO:0000256" key="7">
    <source>
        <dbReference type="ARBA" id="ARBA00022679"/>
    </source>
</evidence>
<dbReference type="RefSeq" id="WP_163298919.1">
    <property type="nucleotide sequence ID" value="NZ_JAAGRR010000085.1"/>
</dbReference>
<dbReference type="Gene3D" id="3.40.50.2000">
    <property type="entry name" value="Glycogen Phosphorylase B"/>
    <property type="match status" value="1"/>
</dbReference>
<dbReference type="EMBL" id="JAAGRR010000085">
    <property type="protein sequence ID" value="NDY42789.1"/>
    <property type="molecule type" value="Genomic_DNA"/>
</dbReference>
<reference evidence="11 12" key="1">
    <citation type="submission" date="2020-02" db="EMBL/GenBank/DDBJ databases">
        <title>Comparative genomics of sulfur disproportionating microorganisms.</title>
        <authorList>
            <person name="Ward L.M."/>
            <person name="Bertran E."/>
            <person name="Johnston D.T."/>
        </authorList>
    </citation>
    <scope>NUCLEOTIDE SEQUENCE [LARGE SCALE GENOMIC DNA]</scope>
    <source>
        <strain evidence="11 12">DSM 100025</strain>
    </source>
</reference>
<evidence type="ECO:0000313" key="12">
    <source>
        <dbReference type="Proteomes" id="UP000469346"/>
    </source>
</evidence>